<dbReference type="SUPFAM" id="SSF56235">
    <property type="entry name" value="N-terminal nucleophile aminohydrolases (Ntn hydrolases)"/>
    <property type="match status" value="1"/>
</dbReference>
<dbReference type="InterPro" id="IPR029055">
    <property type="entry name" value="Ntn_hydrolases_N"/>
</dbReference>
<evidence type="ECO:0000313" key="1">
    <source>
        <dbReference type="EMBL" id="RAI26334.1"/>
    </source>
</evidence>
<dbReference type="InterPro" id="IPR016545">
    <property type="entry name" value="UCP009120_prtse"/>
</dbReference>
<dbReference type="AlphaFoldDB" id="A0A327JLS0"/>
<organism evidence="1 2">
    <name type="scientific">Rhodobium orientis</name>
    <dbReference type="NCBI Taxonomy" id="34017"/>
    <lineage>
        <taxon>Bacteria</taxon>
        <taxon>Pseudomonadati</taxon>
        <taxon>Pseudomonadota</taxon>
        <taxon>Alphaproteobacteria</taxon>
        <taxon>Hyphomicrobiales</taxon>
        <taxon>Rhodobiaceae</taxon>
        <taxon>Rhodobium</taxon>
    </lineage>
</organism>
<proteinExistence type="predicted"/>
<dbReference type="Gene3D" id="3.60.20.10">
    <property type="entry name" value="Glutamine Phosphoribosylpyrophosphate, subunit 1, domain 1"/>
    <property type="match status" value="1"/>
</dbReference>
<dbReference type="PIRSF" id="PIRSF009120">
    <property type="entry name" value="UCP009120_prtse"/>
    <property type="match status" value="1"/>
</dbReference>
<dbReference type="Proteomes" id="UP000249299">
    <property type="component" value="Unassembled WGS sequence"/>
</dbReference>
<name>A0A327JLS0_9HYPH</name>
<dbReference type="RefSeq" id="WP_111435120.1">
    <property type="nucleotide sequence ID" value="NZ_JACIGG010000027.1"/>
</dbReference>
<dbReference type="OrthoDB" id="9786336at2"/>
<evidence type="ECO:0000313" key="2">
    <source>
        <dbReference type="Proteomes" id="UP000249299"/>
    </source>
</evidence>
<keyword evidence="2" id="KW-1185">Reference proteome</keyword>
<accession>A0A327JLS0</accession>
<protein>
    <submittedName>
        <fullName evidence="1">Peptidase</fullName>
    </submittedName>
</protein>
<dbReference type="EMBL" id="NPEV01000032">
    <property type="protein sequence ID" value="RAI26334.1"/>
    <property type="molecule type" value="Genomic_DNA"/>
</dbReference>
<dbReference type="CDD" id="cd03765">
    <property type="entry name" value="proteasome_beta_bacterial"/>
    <property type="match status" value="1"/>
</dbReference>
<gene>
    <name evidence="1" type="ORF">CH339_14670</name>
</gene>
<reference evidence="1 2" key="1">
    <citation type="submission" date="2017-07" db="EMBL/GenBank/DDBJ databases">
        <title>Draft Genome Sequences of Select Purple Nonsulfur Bacteria.</title>
        <authorList>
            <person name="Lasarre B."/>
            <person name="Mckinlay J.B."/>
        </authorList>
    </citation>
    <scope>NUCLEOTIDE SEQUENCE [LARGE SCALE GENOMIC DNA]</scope>
    <source>
        <strain evidence="1 2">DSM 11290</strain>
    </source>
</reference>
<comment type="caution">
    <text evidence="1">The sequence shown here is derived from an EMBL/GenBank/DDBJ whole genome shotgun (WGS) entry which is preliminary data.</text>
</comment>
<sequence>MTYCVGLLLKDGLVMLADTRTNAGVDNVSTYSKTFVWEDPGERTIVLMTAGNLAITQSVVNLVSEGIPDPEDPHGPRATLANVPSLFEAARLVGRAIRQVHDYDAEAMRAQDTPFAASFLLGGQLKGRTMRLFQIYAAGNFISAAPDTPFLQIGEHKYGKPILDRALDYGETTLEDGVKLALLSMDSTVRSNLSVGFPLDLVLYRKDGLKIFRQVRIEDDNAYFQKISRQWSEALRDAYHVLPPPEWT</sequence>